<organism evidence="1 2">
    <name type="scientific">Coprinellus micaceus</name>
    <name type="common">Glistening ink-cap mushroom</name>
    <name type="synonym">Coprinus micaceus</name>
    <dbReference type="NCBI Taxonomy" id="71717"/>
    <lineage>
        <taxon>Eukaryota</taxon>
        <taxon>Fungi</taxon>
        <taxon>Dikarya</taxon>
        <taxon>Basidiomycota</taxon>
        <taxon>Agaricomycotina</taxon>
        <taxon>Agaricomycetes</taxon>
        <taxon>Agaricomycetidae</taxon>
        <taxon>Agaricales</taxon>
        <taxon>Agaricineae</taxon>
        <taxon>Psathyrellaceae</taxon>
        <taxon>Coprinellus</taxon>
    </lineage>
</organism>
<reference evidence="1 2" key="1">
    <citation type="journal article" date="2019" name="Nat. Ecol. Evol.">
        <title>Megaphylogeny resolves global patterns of mushroom evolution.</title>
        <authorList>
            <person name="Varga T."/>
            <person name="Krizsan K."/>
            <person name="Foldi C."/>
            <person name="Dima B."/>
            <person name="Sanchez-Garcia M."/>
            <person name="Sanchez-Ramirez S."/>
            <person name="Szollosi G.J."/>
            <person name="Szarkandi J.G."/>
            <person name="Papp V."/>
            <person name="Albert L."/>
            <person name="Andreopoulos W."/>
            <person name="Angelini C."/>
            <person name="Antonin V."/>
            <person name="Barry K.W."/>
            <person name="Bougher N.L."/>
            <person name="Buchanan P."/>
            <person name="Buyck B."/>
            <person name="Bense V."/>
            <person name="Catcheside P."/>
            <person name="Chovatia M."/>
            <person name="Cooper J."/>
            <person name="Damon W."/>
            <person name="Desjardin D."/>
            <person name="Finy P."/>
            <person name="Geml J."/>
            <person name="Haridas S."/>
            <person name="Hughes K."/>
            <person name="Justo A."/>
            <person name="Karasinski D."/>
            <person name="Kautmanova I."/>
            <person name="Kiss B."/>
            <person name="Kocsube S."/>
            <person name="Kotiranta H."/>
            <person name="LaButti K.M."/>
            <person name="Lechner B.E."/>
            <person name="Liimatainen K."/>
            <person name="Lipzen A."/>
            <person name="Lukacs Z."/>
            <person name="Mihaltcheva S."/>
            <person name="Morgado L.N."/>
            <person name="Niskanen T."/>
            <person name="Noordeloos M.E."/>
            <person name="Ohm R.A."/>
            <person name="Ortiz-Santana B."/>
            <person name="Ovrebo C."/>
            <person name="Racz N."/>
            <person name="Riley R."/>
            <person name="Savchenko A."/>
            <person name="Shiryaev A."/>
            <person name="Soop K."/>
            <person name="Spirin V."/>
            <person name="Szebenyi C."/>
            <person name="Tomsovsky M."/>
            <person name="Tulloss R.E."/>
            <person name="Uehling J."/>
            <person name="Grigoriev I.V."/>
            <person name="Vagvolgyi C."/>
            <person name="Papp T."/>
            <person name="Martin F.M."/>
            <person name="Miettinen O."/>
            <person name="Hibbett D.S."/>
            <person name="Nagy L.G."/>
        </authorList>
    </citation>
    <scope>NUCLEOTIDE SEQUENCE [LARGE SCALE GENOMIC DNA]</scope>
    <source>
        <strain evidence="1 2">FP101781</strain>
    </source>
</reference>
<protein>
    <submittedName>
        <fullName evidence="1">Uncharacterized protein</fullName>
    </submittedName>
</protein>
<dbReference type="Proteomes" id="UP000298030">
    <property type="component" value="Unassembled WGS sequence"/>
</dbReference>
<dbReference type="AlphaFoldDB" id="A0A4Y7TYS1"/>
<dbReference type="EMBL" id="QPFP01000002">
    <property type="protein sequence ID" value="TEB39330.1"/>
    <property type="molecule type" value="Genomic_DNA"/>
</dbReference>
<evidence type="ECO:0000313" key="1">
    <source>
        <dbReference type="EMBL" id="TEB39330.1"/>
    </source>
</evidence>
<accession>A0A4Y7TYS1</accession>
<name>A0A4Y7TYS1_COPMI</name>
<gene>
    <name evidence="1" type="ORF">FA13DRAFT_1725314</name>
</gene>
<evidence type="ECO:0000313" key="2">
    <source>
        <dbReference type="Proteomes" id="UP000298030"/>
    </source>
</evidence>
<comment type="caution">
    <text evidence="1">The sequence shown here is derived from an EMBL/GenBank/DDBJ whole genome shotgun (WGS) entry which is preliminary data.</text>
</comment>
<keyword evidence="2" id="KW-1185">Reference proteome</keyword>
<proteinExistence type="predicted"/>
<sequence length="53" mass="5702">MTLAGSPYMLCPRLWIFVARRQNPAIASGTCDVSRIVPPCCPTPGPETNVISI</sequence>